<accession>A0A3B0S349</accession>
<evidence type="ECO:0000313" key="3">
    <source>
        <dbReference type="EMBL" id="VAV95276.1"/>
    </source>
</evidence>
<dbReference type="InterPro" id="IPR029787">
    <property type="entry name" value="Nucleotide_cyclase"/>
</dbReference>
<dbReference type="NCBIfam" id="TIGR00254">
    <property type="entry name" value="GGDEF"/>
    <property type="match status" value="1"/>
</dbReference>
<sequence>MLRIDSTPFLFRNSTPKYLPESYEIHHHYGIAILNVKDHENVIISEINEDFLLLSGWEEDNLIGINLHENPIWNDDGQLWNAICKCLAEQKTQVLNWNITNGNTSRSIGCSIVPTTCGNDDRPETLSLILSNNSAELAFIDQMQKFNYYDRLTGLPNQNFLNEKIEKEFSDNFPNGEIAILLLNIIKFQRINESFGYELGDEIIQKISYRLEAILPANATLVRFDGDKYAILISDNDAGSIKKESEALASLLHYEMNKPVPVDGQEIHLSLTIGIAVATTALKDGNKLIQQAHIALQRLNSASRTKTLLYQPELQTRANSRLKLENELREMLKNRKLSLNYQPIISLHNGQLIGFEALCRWNHPTRGMISPVEFIPLSEETGLIIPLGNWALREACNSLKIWVDKFPNLSNLTMNVNVSGLQLLQESFVSTTQETLLNSGLAGHQLKLEITESTLIENAEVARDILLDLKALDISLAIDDFGTGYSSLSYLNQFPIDTLKIDKSFINRMNATKDSYKIIHIISTLAQTLGMNLVAEGIEHKDQLLALKKLGYNMGQGFLFSRPLSFDDAEQYIRKELTSLV</sequence>
<dbReference type="GO" id="GO:0071111">
    <property type="term" value="F:cyclic-guanylate-specific phosphodiesterase activity"/>
    <property type="evidence" value="ECO:0007669"/>
    <property type="project" value="InterPro"/>
</dbReference>
<reference evidence="3" key="1">
    <citation type="submission" date="2018-06" db="EMBL/GenBank/DDBJ databases">
        <authorList>
            <person name="Zhirakovskaya E."/>
        </authorList>
    </citation>
    <scope>NUCLEOTIDE SEQUENCE</scope>
</reference>
<dbReference type="PANTHER" id="PTHR33121">
    <property type="entry name" value="CYCLIC DI-GMP PHOSPHODIESTERASE PDEF"/>
    <property type="match status" value="1"/>
</dbReference>
<dbReference type="Pfam" id="PF00563">
    <property type="entry name" value="EAL"/>
    <property type="match status" value="1"/>
</dbReference>
<dbReference type="PROSITE" id="PS50887">
    <property type="entry name" value="GGDEF"/>
    <property type="match status" value="1"/>
</dbReference>
<dbReference type="Gene3D" id="3.20.20.450">
    <property type="entry name" value="EAL domain"/>
    <property type="match status" value="1"/>
</dbReference>
<feature type="domain" description="EAL" evidence="1">
    <location>
        <begin position="321"/>
        <end position="577"/>
    </location>
</feature>
<gene>
    <name evidence="3" type="ORF">MNBD_ALPHA01-132</name>
</gene>
<dbReference type="PANTHER" id="PTHR33121:SF70">
    <property type="entry name" value="SIGNALING PROTEIN YKOW"/>
    <property type="match status" value="1"/>
</dbReference>
<organism evidence="3">
    <name type="scientific">hydrothermal vent metagenome</name>
    <dbReference type="NCBI Taxonomy" id="652676"/>
    <lineage>
        <taxon>unclassified sequences</taxon>
        <taxon>metagenomes</taxon>
        <taxon>ecological metagenomes</taxon>
    </lineage>
</organism>
<dbReference type="SMART" id="SM00052">
    <property type="entry name" value="EAL"/>
    <property type="match status" value="1"/>
</dbReference>
<dbReference type="SUPFAM" id="SSF55073">
    <property type="entry name" value="Nucleotide cyclase"/>
    <property type="match status" value="1"/>
</dbReference>
<dbReference type="SMART" id="SM00267">
    <property type="entry name" value="GGDEF"/>
    <property type="match status" value="1"/>
</dbReference>
<dbReference type="EMBL" id="UOEJ01000065">
    <property type="protein sequence ID" value="VAV95276.1"/>
    <property type="molecule type" value="Genomic_DNA"/>
</dbReference>
<feature type="domain" description="GGDEF" evidence="2">
    <location>
        <begin position="176"/>
        <end position="312"/>
    </location>
</feature>
<dbReference type="InterPro" id="IPR050706">
    <property type="entry name" value="Cyclic-di-GMP_PDE-like"/>
</dbReference>
<evidence type="ECO:0000259" key="2">
    <source>
        <dbReference type="PROSITE" id="PS50887"/>
    </source>
</evidence>
<dbReference type="InterPro" id="IPR043128">
    <property type="entry name" value="Rev_trsase/Diguanyl_cyclase"/>
</dbReference>
<dbReference type="Pfam" id="PF00990">
    <property type="entry name" value="GGDEF"/>
    <property type="match status" value="1"/>
</dbReference>
<evidence type="ECO:0000259" key="1">
    <source>
        <dbReference type="PROSITE" id="PS50883"/>
    </source>
</evidence>
<dbReference type="PROSITE" id="PS50883">
    <property type="entry name" value="EAL"/>
    <property type="match status" value="1"/>
</dbReference>
<dbReference type="InterPro" id="IPR000160">
    <property type="entry name" value="GGDEF_dom"/>
</dbReference>
<dbReference type="Gene3D" id="3.30.70.270">
    <property type="match status" value="1"/>
</dbReference>
<dbReference type="InterPro" id="IPR001633">
    <property type="entry name" value="EAL_dom"/>
</dbReference>
<protein>
    <submittedName>
        <fullName evidence="3">Diguanylate cyclase/phosphodiesterase (GGDEF &amp; EAL domains) with PAS/PAC sensor(S)</fullName>
    </submittedName>
</protein>
<proteinExistence type="predicted"/>
<name>A0A3B0S349_9ZZZZ</name>
<dbReference type="SUPFAM" id="SSF141868">
    <property type="entry name" value="EAL domain-like"/>
    <property type="match status" value="1"/>
</dbReference>
<dbReference type="CDD" id="cd01949">
    <property type="entry name" value="GGDEF"/>
    <property type="match status" value="1"/>
</dbReference>
<dbReference type="CDD" id="cd01948">
    <property type="entry name" value="EAL"/>
    <property type="match status" value="1"/>
</dbReference>
<dbReference type="InterPro" id="IPR035919">
    <property type="entry name" value="EAL_sf"/>
</dbReference>
<dbReference type="AlphaFoldDB" id="A0A3B0S349"/>